<dbReference type="EMBL" id="JMIB01000027">
    <property type="protein sequence ID" value="KDM90924.1"/>
    <property type="molecule type" value="Genomic_DNA"/>
</dbReference>
<dbReference type="InterPro" id="IPR036707">
    <property type="entry name" value="MinE_sf"/>
</dbReference>
<dbReference type="Gene3D" id="3.30.1070.10">
    <property type="entry name" value="Cell division topological specificity factor MinE"/>
    <property type="match status" value="1"/>
</dbReference>
<dbReference type="OrthoDB" id="9796578at2"/>
<dbReference type="GO" id="GO:0032955">
    <property type="term" value="P:regulation of division septum assembly"/>
    <property type="evidence" value="ECO:0007669"/>
    <property type="project" value="InterPro"/>
</dbReference>
<proteinExistence type="predicted"/>
<dbReference type="Proteomes" id="UP000027192">
    <property type="component" value="Unassembled WGS sequence"/>
</dbReference>
<gene>
    <name evidence="1" type="ORF">EA58_14285</name>
</gene>
<evidence type="ECO:0000313" key="1">
    <source>
        <dbReference type="EMBL" id="KDM90924.1"/>
    </source>
</evidence>
<name>A0A066RKP8_9GAMM</name>
<evidence type="ECO:0008006" key="3">
    <source>
        <dbReference type="Google" id="ProtNLM"/>
    </source>
</evidence>
<protein>
    <recommendedName>
        <fullName evidence="3">Cell division topological specificity factor</fullName>
    </recommendedName>
</protein>
<evidence type="ECO:0000313" key="2">
    <source>
        <dbReference type="Proteomes" id="UP000027192"/>
    </source>
</evidence>
<comment type="caution">
    <text evidence="1">The sequence shown here is derived from an EMBL/GenBank/DDBJ whole genome shotgun (WGS) entry which is preliminary data.</text>
</comment>
<accession>A0A066RKP8</accession>
<dbReference type="RefSeq" id="WP_152548044.1">
    <property type="nucleotide sequence ID" value="NZ_JAGSGC010000004.1"/>
</dbReference>
<keyword evidence="2" id="KW-1185">Reference proteome</keyword>
<sequence>MADMDFFTRLFGKKESSADVAKARLSVIVAASSGADCELVRELQDCVRTAVLEFYRKKNLSDEEIENLNYSLNDETGIMEVQIPLQSK</sequence>
<dbReference type="STRING" id="1654360.EA58_14285"/>
<dbReference type="AlphaFoldDB" id="A0A066RKP8"/>
<reference evidence="1 2" key="1">
    <citation type="submission" date="2014-04" db="EMBL/GenBank/DDBJ databases">
        <title>Draft genome sequence of Photobacterium halotolerans S2753: a solonamide, ngercheumicin and holomycin producer.</title>
        <authorList>
            <person name="Machado H.R."/>
            <person name="Gram L."/>
        </authorList>
    </citation>
    <scope>NUCLEOTIDE SEQUENCE [LARGE SCALE GENOMIC DNA]</scope>
    <source>
        <strain evidence="1 2">S2753</strain>
    </source>
</reference>
<dbReference type="GO" id="GO:0051301">
    <property type="term" value="P:cell division"/>
    <property type="evidence" value="ECO:0007669"/>
    <property type="project" value="InterPro"/>
</dbReference>
<organism evidence="1 2">
    <name type="scientific">Photobacterium galatheae</name>
    <dbReference type="NCBI Taxonomy" id="1654360"/>
    <lineage>
        <taxon>Bacteria</taxon>
        <taxon>Pseudomonadati</taxon>
        <taxon>Pseudomonadota</taxon>
        <taxon>Gammaproteobacteria</taxon>
        <taxon>Vibrionales</taxon>
        <taxon>Vibrionaceae</taxon>
        <taxon>Photobacterium</taxon>
    </lineage>
</organism>